<evidence type="ECO:0000313" key="2">
    <source>
        <dbReference type="Proteomes" id="UP000192727"/>
    </source>
</evidence>
<sequence>MNDFPSSSAEDRTPVPELESLPDSSGRVLPVFTLICGILAFVLNALLIPVFLGMIFGITGFITGIISLAKYRKYGGLIFSLLSLIILFLWLISILVPLLNDPTISLTDWE</sequence>
<reference evidence="1 2" key="1">
    <citation type="submission" date="2017-03" db="EMBL/GenBank/DDBJ databases">
        <title>Paenibacillus larvae genome sequencing.</title>
        <authorList>
            <person name="Dingman D.W."/>
        </authorList>
    </citation>
    <scope>NUCLEOTIDE SEQUENCE [LARGE SCALE GENOMIC DNA]</scope>
    <source>
        <strain evidence="1 2">SAG 10367</strain>
    </source>
</reference>
<accession>A0A1U9YQK1</accession>
<name>A0A1U9YQK1_9BACL</name>
<protein>
    <submittedName>
        <fullName evidence="1">Uncharacterized protein</fullName>
    </submittedName>
</protein>
<dbReference type="GeneID" id="64217751"/>
<gene>
    <name evidence="1" type="ORF">B7C51_16415</name>
</gene>
<proteinExistence type="predicted"/>
<evidence type="ECO:0000313" key="1">
    <source>
        <dbReference type="EMBL" id="ARF69052.1"/>
    </source>
</evidence>
<dbReference type="RefSeq" id="WP_036656196.1">
    <property type="nucleotide sequence ID" value="NZ_CP019794.1"/>
</dbReference>
<dbReference type="AlphaFoldDB" id="A0A1U9YQK1"/>
<dbReference type="Proteomes" id="UP000192727">
    <property type="component" value="Chromosome"/>
</dbReference>
<organism evidence="1 2">
    <name type="scientific">Paenibacillus larvae subsp. pulvifaciens</name>
    <dbReference type="NCBI Taxonomy" id="1477"/>
    <lineage>
        <taxon>Bacteria</taxon>
        <taxon>Bacillati</taxon>
        <taxon>Bacillota</taxon>
        <taxon>Bacilli</taxon>
        <taxon>Bacillales</taxon>
        <taxon>Paenibacillaceae</taxon>
        <taxon>Paenibacillus</taxon>
    </lineage>
</organism>
<dbReference type="EMBL" id="CP020557">
    <property type="protein sequence ID" value="ARF69052.1"/>
    <property type="molecule type" value="Genomic_DNA"/>
</dbReference>